<evidence type="ECO:0000313" key="1">
    <source>
        <dbReference type="EMBL" id="MBL0745680.1"/>
    </source>
</evidence>
<dbReference type="EMBL" id="JAERRB010000018">
    <property type="protein sequence ID" value="MBL0745680.1"/>
    <property type="molecule type" value="Genomic_DNA"/>
</dbReference>
<reference evidence="1 2" key="1">
    <citation type="submission" date="2021-01" db="EMBL/GenBank/DDBJ databases">
        <title>Chryseolinea sp. Jin1 Genome sequencing and assembly.</title>
        <authorList>
            <person name="Kim I."/>
        </authorList>
    </citation>
    <scope>NUCLEOTIDE SEQUENCE [LARGE SCALE GENOMIC DNA]</scope>
    <source>
        <strain evidence="1 2">Jin1</strain>
    </source>
</reference>
<dbReference type="RefSeq" id="WP_202016242.1">
    <property type="nucleotide sequence ID" value="NZ_JAERRB010000018.1"/>
</dbReference>
<organism evidence="1 2">
    <name type="scientific">Chryseolinea lacunae</name>
    <dbReference type="NCBI Taxonomy" id="2801331"/>
    <lineage>
        <taxon>Bacteria</taxon>
        <taxon>Pseudomonadati</taxon>
        <taxon>Bacteroidota</taxon>
        <taxon>Cytophagia</taxon>
        <taxon>Cytophagales</taxon>
        <taxon>Fulvivirgaceae</taxon>
        <taxon>Chryseolinea</taxon>
    </lineage>
</organism>
<keyword evidence="2" id="KW-1185">Reference proteome</keyword>
<accession>A0ABS1L1X2</accession>
<name>A0ABS1L1X2_9BACT</name>
<dbReference type="Proteomes" id="UP000613030">
    <property type="component" value="Unassembled WGS sequence"/>
</dbReference>
<comment type="caution">
    <text evidence="1">The sequence shown here is derived from an EMBL/GenBank/DDBJ whole genome shotgun (WGS) entry which is preliminary data.</text>
</comment>
<protein>
    <submittedName>
        <fullName evidence="1">Uncharacterized protein</fullName>
    </submittedName>
</protein>
<gene>
    <name evidence="1" type="ORF">JI741_30890</name>
</gene>
<evidence type="ECO:0000313" key="2">
    <source>
        <dbReference type="Proteomes" id="UP000613030"/>
    </source>
</evidence>
<sequence>MLQNRVDPWGKFIKTSARGLWMGNRGVIHVDKKIKKAFNHKAWITCVLEFKERRREVMTPGRWTELFFLDEATAFAAGHRPCFECRRDDAKRFKACWINGNPTHQFNLKTSVKFIDEVIHSERIDRDHKKITHQAPASGLPEGTFFLLDDNAYVLVKGRLHRWTPFGYENSVALPESPLTILTPRSIVNAFRAGYVPQVKM</sequence>
<proteinExistence type="predicted"/>